<dbReference type="SUPFAM" id="SSF52833">
    <property type="entry name" value="Thioredoxin-like"/>
    <property type="match status" value="1"/>
</dbReference>
<keyword evidence="3" id="KW-0479">Metal-binding</keyword>
<dbReference type="PANTHER" id="PTHR12151">
    <property type="entry name" value="ELECTRON TRANSPORT PROTIN SCO1/SENC FAMILY MEMBER"/>
    <property type="match status" value="1"/>
</dbReference>
<dbReference type="Gene3D" id="3.40.30.10">
    <property type="entry name" value="Glutaredoxin"/>
    <property type="match status" value="1"/>
</dbReference>
<evidence type="ECO:0000313" key="6">
    <source>
        <dbReference type="EMBL" id="KAB2934295.1"/>
    </source>
</evidence>
<feature type="disulfide bond" description="Redox-active" evidence="4">
    <location>
        <begin position="78"/>
        <end position="82"/>
    </location>
</feature>
<evidence type="ECO:0000256" key="1">
    <source>
        <dbReference type="ARBA" id="ARBA00010996"/>
    </source>
</evidence>
<name>A0A833LY79_9LEPT</name>
<accession>A0A833LY79</accession>
<feature type="binding site" evidence="3">
    <location>
        <position position="161"/>
    </location>
    <ligand>
        <name>Cu cation</name>
        <dbReference type="ChEBI" id="CHEBI:23378"/>
    </ligand>
</feature>
<feature type="binding site" evidence="3">
    <location>
        <position position="78"/>
    </location>
    <ligand>
        <name>Cu cation</name>
        <dbReference type="ChEBI" id="CHEBI:23378"/>
    </ligand>
</feature>
<evidence type="ECO:0000256" key="3">
    <source>
        <dbReference type="PIRSR" id="PIRSR603782-1"/>
    </source>
</evidence>
<proteinExistence type="inferred from homology"/>
<sequence>MRRSLLSYLTFAALATIAIASVPALLAFKEHLPFSQGFHGLTSDRLAPDFELTGTSGKPARLSDIKGYRYVFFGFSRCTTVCPSTWAELRRLQAGFDEASAPKIVFVSIDSHYDSPAELSKRFAGFGPNFIALTGSADRIRSIAADYRILIPQSTAETIHHSGTLYLVRPDGRIALIYLTSPDSETLLADLKHLK</sequence>
<keyword evidence="2 3" id="KW-0186">Copper</keyword>
<feature type="domain" description="Thioredoxin" evidence="5">
    <location>
        <begin position="41"/>
        <end position="195"/>
    </location>
</feature>
<gene>
    <name evidence="6" type="ORF">F9K24_04515</name>
</gene>
<evidence type="ECO:0000313" key="7">
    <source>
        <dbReference type="Proteomes" id="UP000460298"/>
    </source>
</evidence>
<dbReference type="InterPro" id="IPR003782">
    <property type="entry name" value="SCO1/SenC"/>
</dbReference>
<dbReference type="Pfam" id="PF02630">
    <property type="entry name" value="SCO1-SenC"/>
    <property type="match status" value="1"/>
</dbReference>
<dbReference type="CDD" id="cd02968">
    <property type="entry name" value="SCO"/>
    <property type="match status" value="1"/>
</dbReference>
<dbReference type="InterPro" id="IPR013766">
    <property type="entry name" value="Thioredoxin_domain"/>
</dbReference>
<dbReference type="AlphaFoldDB" id="A0A833LY79"/>
<reference evidence="6 7" key="1">
    <citation type="submission" date="2019-10" db="EMBL/GenBank/DDBJ databases">
        <title>Extracellular Electron Transfer in a Candidatus Methanoperedens spp. Enrichment Culture.</title>
        <authorList>
            <person name="Berger S."/>
            <person name="Rangel Shaw D."/>
            <person name="Berben T."/>
            <person name="In 'T Zandt M."/>
            <person name="Frank J."/>
            <person name="Reimann J."/>
            <person name="Jetten M.S.M."/>
            <person name="Welte C.U."/>
        </authorList>
    </citation>
    <scope>NUCLEOTIDE SEQUENCE [LARGE SCALE GENOMIC DNA]</scope>
    <source>
        <strain evidence="6">SB12</strain>
    </source>
</reference>
<keyword evidence="4" id="KW-1015">Disulfide bond</keyword>
<evidence type="ECO:0000259" key="5">
    <source>
        <dbReference type="PROSITE" id="PS51352"/>
    </source>
</evidence>
<comment type="caution">
    <text evidence="6">The sequence shown here is derived from an EMBL/GenBank/DDBJ whole genome shotgun (WGS) entry which is preliminary data.</text>
</comment>
<dbReference type="EMBL" id="WBUI01000003">
    <property type="protein sequence ID" value="KAB2934295.1"/>
    <property type="molecule type" value="Genomic_DNA"/>
</dbReference>
<dbReference type="GO" id="GO:0046872">
    <property type="term" value="F:metal ion binding"/>
    <property type="evidence" value="ECO:0007669"/>
    <property type="project" value="UniProtKB-KW"/>
</dbReference>
<dbReference type="PANTHER" id="PTHR12151:SF25">
    <property type="entry name" value="LINALOOL DEHYDRATASE_ISOMERASE DOMAIN-CONTAINING PROTEIN"/>
    <property type="match status" value="1"/>
</dbReference>
<evidence type="ECO:0000256" key="2">
    <source>
        <dbReference type="ARBA" id="ARBA00023008"/>
    </source>
</evidence>
<protein>
    <submittedName>
        <fullName evidence="6">SCO family protein</fullName>
    </submittedName>
</protein>
<evidence type="ECO:0000256" key="4">
    <source>
        <dbReference type="PIRSR" id="PIRSR603782-2"/>
    </source>
</evidence>
<dbReference type="PROSITE" id="PS51352">
    <property type="entry name" value="THIOREDOXIN_2"/>
    <property type="match status" value="1"/>
</dbReference>
<dbReference type="Proteomes" id="UP000460298">
    <property type="component" value="Unassembled WGS sequence"/>
</dbReference>
<organism evidence="6 7">
    <name type="scientific">Leptonema illini</name>
    <dbReference type="NCBI Taxonomy" id="183"/>
    <lineage>
        <taxon>Bacteria</taxon>
        <taxon>Pseudomonadati</taxon>
        <taxon>Spirochaetota</taxon>
        <taxon>Spirochaetia</taxon>
        <taxon>Leptospirales</taxon>
        <taxon>Leptospiraceae</taxon>
        <taxon>Leptonema</taxon>
    </lineage>
</organism>
<comment type="similarity">
    <text evidence="1">Belongs to the SCO1/2 family.</text>
</comment>
<dbReference type="InterPro" id="IPR036249">
    <property type="entry name" value="Thioredoxin-like_sf"/>
</dbReference>
<feature type="binding site" evidence="3">
    <location>
        <position position="82"/>
    </location>
    <ligand>
        <name>Cu cation</name>
        <dbReference type="ChEBI" id="CHEBI:23378"/>
    </ligand>
</feature>